<name>A0A9E7AQS6_9ACTO</name>
<reference evidence="1" key="1">
    <citation type="submission" date="2022-05" db="EMBL/GenBank/DDBJ databases">
        <title>Using nanopore sequencing to obtain complete genomes from saliva samples.</title>
        <authorList>
            <person name="Baker J.L."/>
        </authorList>
    </citation>
    <scope>NUCLEOTIDE SEQUENCE</scope>
    <source>
        <strain evidence="1">JCVI-JB-Ag32</strain>
    </source>
</reference>
<proteinExistence type="predicted"/>
<accession>A0A9E7AQS6</accession>
<dbReference type="Proteomes" id="UP000830236">
    <property type="component" value="Chromosome"/>
</dbReference>
<dbReference type="KEGG" id="agh:M3I41_08005"/>
<dbReference type="CDD" id="cd02019">
    <property type="entry name" value="NK"/>
    <property type="match status" value="1"/>
</dbReference>
<sequence length="386" mass="41502">MRIHTFGLDFELDLTSLDAGLAAHLAELWRHSEVKPDTDQELSDHPIRLQVVPEDDTTSPVPEGWDRFGIPTEPRQASYAFSQAITHIAIQAQAGNLLMLHAAGLQVPGSRDVIGIAAPSGTGKSTFASRLAGQFNYVTDECLGFDPETLKVYPYPKPISLVDPQEPTIKGDHAPAELGITPSTELTFAGEPLRMAALLIAERVSQGNKLEPLTLAEALTKFIAQTSSFYLLPNPLLALARALTLAGGPWKLSFSDQAECSELFKQLLEHPADPPSYQHIPGNGDVNLKLTSSSMGTSLGDSDRLVRAPFTDAIYSEWQTVVLVGTVPVLLDGAGAAAWMACPIPHTLAEIHADVVAALGEHRKSWNLVDETVDTLLAAGLLQVVE</sequence>
<organism evidence="1 2">
    <name type="scientific">Actinomyces graevenitzii</name>
    <dbReference type="NCBI Taxonomy" id="55565"/>
    <lineage>
        <taxon>Bacteria</taxon>
        <taxon>Bacillati</taxon>
        <taxon>Actinomycetota</taxon>
        <taxon>Actinomycetes</taxon>
        <taxon>Actinomycetales</taxon>
        <taxon>Actinomycetaceae</taxon>
        <taxon>Actinomyces</taxon>
    </lineage>
</organism>
<dbReference type="EMBL" id="CP097095">
    <property type="protein sequence ID" value="UQF79512.1"/>
    <property type="molecule type" value="Genomic_DNA"/>
</dbReference>
<dbReference type="SUPFAM" id="SSF53795">
    <property type="entry name" value="PEP carboxykinase-like"/>
    <property type="match status" value="1"/>
</dbReference>
<dbReference type="AlphaFoldDB" id="A0A9E7AQS6"/>
<evidence type="ECO:0000313" key="2">
    <source>
        <dbReference type="Proteomes" id="UP000830236"/>
    </source>
</evidence>
<evidence type="ECO:0000313" key="1">
    <source>
        <dbReference type="EMBL" id="UQF79512.1"/>
    </source>
</evidence>
<evidence type="ECO:0008006" key="3">
    <source>
        <dbReference type="Google" id="ProtNLM"/>
    </source>
</evidence>
<gene>
    <name evidence="1" type="ORF">M3I41_08005</name>
</gene>
<protein>
    <recommendedName>
        <fullName evidence="3">PqqD family peptide modification chaperone</fullName>
    </recommendedName>
</protein>